<protein>
    <submittedName>
        <fullName evidence="2">Uncharacterized protein</fullName>
    </submittedName>
</protein>
<accession>A0ABW1UP72</accession>
<reference evidence="3" key="1">
    <citation type="journal article" date="2019" name="Int. J. Syst. Evol. Microbiol.">
        <title>The Global Catalogue of Microorganisms (GCM) 10K type strain sequencing project: providing services to taxonomists for standard genome sequencing and annotation.</title>
        <authorList>
            <consortium name="The Broad Institute Genomics Platform"/>
            <consortium name="The Broad Institute Genome Sequencing Center for Infectious Disease"/>
            <person name="Wu L."/>
            <person name="Ma J."/>
        </authorList>
    </citation>
    <scope>NUCLEOTIDE SEQUENCE [LARGE SCALE GENOMIC DNA]</scope>
    <source>
        <strain evidence="3">CCM 8897</strain>
    </source>
</reference>
<evidence type="ECO:0000313" key="3">
    <source>
        <dbReference type="Proteomes" id="UP001596310"/>
    </source>
</evidence>
<proteinExistence type="predicted"/>
<sequence>MFPERSTRWKPTDPADSSRTSLVHQTDYSGVTNLKLVTTNHGRRLRGSSSIDHSLPVGVSASMNKVTLSGAWRWWSVYSSGGRSGWG</sequence>
<feature type="compositionally biased region" description="Basic and acidic residues" evidence="1">
    <location>
        <begin position="1"/>
        <end position="13"/>
    </location>
</feature>
<feature type="region of interest" description="Disordered" evidence="1">
    <location>
        <begin position="1"/>
        <end position="22"/>
    </location>
</feature>
<keyword evidence="3" id="KW-1185">Reference proteome</keyword>
<organism evidence="2 3">
    <name type="scientific">Lapidilactobacillus achengensis</name>
    <dbReference type="NCBI Taxonomy" id="2486000"/>
    <lineage>
        <taxon>Bacteria</taxon>
        <taxon>Bacillati</taxon>
        <taxon>Bacillota</taxon>
        <taxon>Bacilli</taxon>
        <taxon>Lactobacillales</taxon>
        <taxon>Lactobacillaceae</taxon>
        <taxon>Lapidilactobacillus</taxon>
    </lineage>
</organism>
<evidence type="ECO:0000313" key="2">
    <source>
        <dbReference type="EMBL" id="MFC6314635.1"/>
    </source>
</evidence>
<dbReference type="Proteomes" id="UP001596310">
    <property type="component" value="Unassembled WGS sequence"/>
</dbReference>
<gene>
    <name evidence="2" type="ORF">ACFQHW_03525</name>
</gene>
<dbReference type="RefSeq" id="WP_125600394.1">
    <property type="nucleotide sequence ID" value="NZ_JBHSSM010000010.1"/>
</dbReference>
<evidence type="ECO:0000256" key="1">
    <source>
        <dbReference type="SAM" id="MobiDB-lite"/>
    </source>
</evidence>
<comment type="caution">
    <text evidence="2">The sequence shown here is derived from an EMBL/GenBank/DDBJ whole genome shotgun (WGS) entry which is preliminary data.</text>
</comment>
<dbReference type="EMBL" id="JBHSSM010000010">
    <property type="protein sequence ID" value="MFC6314635.1"/>
    <property type="molecule type" value="Genomic_DNA"/>
</dbReference>
<name>A0ABW1UP72_9LACO</name>